<comment type="caution">
    <text evidence="6">Lacks conserved residue(s) required for the propagation of feature annotation.</text>
</comment>
<sequence length="294" mass="32738">MESFRYSEGQSNSIIVNMGDSVRVICPGIRDRKKYLKVTDLSFNDCLLETQKILVVNCDGSNPEGQTVINITKLDHITPYATIEFEPGKTYYWITTSTGAREGINQTQRGMCEADNMRLMIRVRLFHEAANKISGSTSSKRAKPDLISQYDHAQISSKFSAMAHSYSPYPYQKELATLDSLSSEELQKVESLSQHVATDSFSFHKPVEVSKNTANVHTKAESIFWDPASLLQDVLNSASDNIVLGNSNIHEEGSFIVHEDVGRSYEYQSYAVGPISVACVLYSSFFVLICSSAL</sequence>
<protein>
    <submittedName>
        <fullName evidence="8">Ephrin</fullName>
    </submittedName>
</protein>
<dbReference type="InterPro" id="IPR001799">
    <property type="entry name" value="Ephrin_RBD"/>
</dbReference>
<dbReference type="GO" id="GO:0007411">
    <property type="term" value="P:axon guidance"/>
    <property type="evidence" value="ECO:0007669"/>
    <property type="project" value="TreeGrafter"/>
</dbReference>
<dbReference type="GO" id="GO:0046875">
    <property type="term" value="F:ephrin receptor binding"/>
    <property type="evidence" value="ECO:0007669"/>
    <property type="project" value="TreeGrafter"/>
</dbReference>
<evidence type="ECO:0000256" key="5">
    <source>
        <dbReference type="ARBA" id="ARBA00023180"/>
    </source>
</evidence>
<keyword evidence="5" id="KW-0325">Glycoprotein</keyword>
<proteinExistence type="inferred from homology"/>
<evidence type="ECO:0000256" key="3">
    <source>
        <dbReference type="ARBA" id="ARBA00023136"/>
    </source>
</evidence>
<dbReference type="Proteomes" id="UP000053766">
    <property type="component" value="Unassembled WGS sequence"/>
</dbReference>
<keyword evidence="3" id="KW-0472">Membrane</keyword>
<feature type="domain" description="Ephrin RBD" evidence="7">
    <location>
        <begin position="1"/>
        <end position="123"/>
    </location>
</feature>
<dbReference type="SUPFAM" id="SSF49503">
    <property type="entry name" value="Cupredoxins"/>
    <property type="match status" value="1"/>
</dbReference>
<gene>
    <name evidence="8" type="ORF">DICVIV_04160</name>
</gene>
<dbReference type="PANTHER" id="PTHR11304:SF29">
    <property type="entry name" value="EPHRIN"/>
    <property type="match status" value="1"/>
</dbReference>
<dbReference type="PROSITE" id="PS51551">
    <property type="entry name" value="EPHRIN_RBD_2"/>
    <property type="match status" value="1"/>
</dbReference>
<dbReference type="GO" id="GO:0048013">
    <property type="term" value="P:ephrin receptor signaling pathway"/>
    <property type="evidence" value="ECO:0007669"/>
    <property type="project" value="TreeGrafter"/>
</dbReference>
<evidence type="ECO:0000256" key="6">
    <source>
        <dbReference type="PROSITE-ProRule" id="PRU00884"/>
    </source>
</evidence>
<keyword evidence="9" id="KW-1185">Reference proteome</keyword>
<keyword evidence="2" id="KW-0732">Signal</keyword>
<evidence type="ECO:0000313" key="8">
    <source>
        <dbReference type="EMBL" id="KJH49678.1"/>
    </source>
</evidence>
<comment type="similarity">
    <text evidence="6">Belongs to the ephrin family.</text>
</comment>
<dbReference type="GO" id="GO:0005886">
    <property type="term" value="C:plasma membrane"/>
    <property type="evidence" value="ECO:0007669"/>
    <property type="project" value="TreeGrafter"/>
</dbReference>
<evidence type="ECO:0000259" key="7">
    <source>
        <dbReference type="PROSITE" id="PS51551"/>
    </source>
</evidence>
<evidence type="ECO:0000256" key="1">
    <source>
        <dbReference type="ARBA" id="ARBA00004370"/>
    </source>
</evidence>
<evidence type="ECO:0000256" key="2">
    <source>
        <dbReference type="ARBA" id="ARBA00022729"/>
    </source>
</evidence>
<evidence type="ECO:0000256" key="4">
    <source>
        <dbReference type="ARBA" id="ARBA00023157"/>
    </source>
</evidence>
<accession>A0A0D8XYH5</accession>
<dbReference type="PANTHER" id="PTHR11304">
    <property type="entry name" value="EPHRIN"/>
    <property type="match status" value="1"/>
</dbReference>
<dbReference type="Gene3D" id="2.60.40.420">
    <property type="entry name" value="Cupredoxins - blue copper proteins"/>
    <property type="match status" value="1"/>
</dbReference>
<dbReference type="InterPro" id="IPR031328">
    <property type="entry name" value="Ephrin"/>
</dbReference>
<dbReference type="OrthoDB" id="6250301at2759"/>
<reference evidence="9" key="2">
    <citation type="journal article" date="2016" name="Sci. Rep.">
        <title>Dictyocaulus viviparus genome, variome and transcriptome elucidate lungworm biology and support future intervention.</title>
        <authorList>
            <person name="McNulty S.N."/>
            <person name="Strube C."/>
            <person name="Rosa B.A."/>
            <person name="Martin J.C."/>
            <person name="Tyagi R."/>
            <person name="Choi Y.J."/>
            <person name="Wang Q."/>
            <person name="Hallsworth Pepin K."/>
            <person name="Zhang X."/>
            <person name="Ozersky P."/>
            <person name="Wilson R.K."/>
            <person name="Sternberg P.W."/>
            <person name="Gasser R.B."/>
            <person name="Mitreva M."/>
        </authorList>
    </citation>
    <scope>NUCLEOTIDE SEQUENCE [LARGE SCALE GENOMIC DNA]</scope>
    <source>
        <strain evidence="9">HannoverDv2000</strain>
    </source>
</reference>
<dbReference type="EMBL" id="KN716226">
    <property type="protein sequence ID" value="KJH49678.1"/>
    <property type="molecule type" value="Genomic_DNA"/>
</dbReference>
<evidence type="ECO:0000313" key="9">
    <source>
        <dbReference type="Proteomes" id="UP000053766"/>
    </source>
</evidence>
<organism evidence="8 9">
    <name type="scientific">Dictyocaulus viviparus</name>
    <name type="common">Bovine lungworm</name>
    <dbReference type="NCBI Taxonomy" id="29172"/>
    <lineage>
        <taxon>Eukaryota</taxon>
        <taxon>Metazoa</taxon>
        <taxon>Ecdysozoa</taxon>
        <taxon>Nematoda</taxon>
        <taxon>Chromadorea</taxon>
        <taxon>Rhabditida</taxon>
        <taxon>Rhabditina</taxon>
        <taxon>Rhabditomorpha</taxon>
        <taxon>Strongyloidea</taxon>
        <taxon>Metastrongylidae</taxon>
        <taxon>Dictyocaulus</taxon>
    </lineage>
</organism>
<name>A0A0D8XYH5_DICVI</name>
<comment type="subcellular location">
    <subcellularLocation>
        <location evidence="1">Membrane</location>
    </subcellularLocation>
</comment>
<dbReference type="Pfam" id="PF00812">
    <property type="entry name" value="Ephrin"/>
    <property type="match status" value="1"/>
</dbReference>
<dbReference type="InterPro" id="IPR008972">
    <property type="entry name" value="Cupredoxin"/>
</dbReference>
<dbReference type="STRING" id="29172.A0A0D8XYH5"/>
<reference evidence="8 9" key="1">
    <citation type="submission" date="2013-11" db="EMBL/GenBank/DDBJ databases">
        <title>Draft genome of the bovine lungworm Dictyocaulus viviparus.</title>
        <authorList>
            <person name="Mitreva M."/>
        </authorList>
    </citation>
    <scope>NUCLEOTIDE SEQUENCE [LARGE SCALE GENOMIC DNA]</scope>
    <source>
        <strain evidence="8 9">HannoverDv2000</strain>
    </source>
</reference>
<keyword evidence="4" id="KW-1015">Disulfide bond</keyword>
<dbReference type="AlphaFoldDB" id="A0A0D8XYH5"/>